<dbReference type="InterPro" id="IPR001932">
    <property type="entry name" value="PPM-type_phosphatase-like_dom"/>
</dbReference>
<dbReference type="PROSITE" id="PS51746">
    <property type="entry name" value="PPM_2"/>
    <property type="match status" value="1"/>
</dbReference>
<keyword evidence="2" id="KW-1133">Transmembrane helix</keyword>
<evidence type="ECO:0000313" key="4">
    <source>
        <dbReference type="EMBL" id="PYZ91559.1"/>
    </source>
</evidence>
<dbReference type="Proteomes" id="UP000248214">
    <property type="component" value="Unassembled WGS sequence"/>
</dbReference>
<evidence type="ECO:0000313" key="5">
    <source>
        <dbReference type="Proteomes" id="UP000248214"/>
    </source>
</evidence>
<dbReference type="SUPFAM" id="SSF81606">
    <property type="entry name" value="PP2C-like"/>
    <property type="match status" value="1"/>
</dbReference>
<dbReference type="EMBL" id="PDOD01000007">
    <property type="protein sequence ID" value="PYZ91559.1"/>
    <property type="molecule type" value="Genomic_DNA"/>
</dbReference>
<sequence>MIDRSGVTKMNGQAVSSVGVVNTWGWFRGKPKVENVQVKKKLGAWQSLLMVLAIGFLLGRAVILLQLLPFTIPFLAVIFKWKRSLTLPAAFALIAGSTSLSFTYAGHTTIAILVYLLLQSVMQKLDKKEMFLPVTVFLAVAITRFISLSLPGEYSLYHLLTATVEGALATVITLIFFQSVPLFLERRKHMSLKHEEVVCLVILLGSLLTGTVGWLIYQLSIEHVIARYIVLVFAFVGGATVGATVGVIMGLILSLATVANLFSMSLLAFAGLLGGLLKEGKKVSVAAGLLVASLLMAMYADNQSSLPLTIYESVAAIALFFLTPKRWTERLASYIPGTAEHAQEQQKYLRKIRDMTAGKVEQFSELFLSLSHSFSFHDKKDEDTEKEREVDLFLSGVTENTCQMCVRKTQCWSRDFENTYGYMEQIMKECESRGEVKNRSLLSGWKKHCLTDERVIHMIQEKLKEREVERRIRAQLVESRRLVADQLIGVSQVMGDFARDIQREKKVHELQEEEMKEALNDVGINVDLVDIYGLDPGNVDVEMILPSNRYNEAEKVVAPLLSNILNEAIVVKQSEPISPSSTEAKVLFGSTKAFFIDQGVAHTAKGGKWVSGDSFSTMELGEGKYAMAISDGMGNGRRAHIESQETIDLLKRILKSGIDETVAIKSINSVLSLRSSEEVFSTLDLAIIDLQDGMAKFLKVGSTPSFIKRGTQVISVEAGNLPIGMIQEVDVDVVSEQLKAGDLLILMSDGIYEAPQHVENTDIWLKRMIREMKTSDPQQVADLLMEKMIRECNGEIHDDMTVLVAKIDHFVPKWATIASTSRNWA</sequence>
<dbReference type="RefSeq" id="WP_110612317.1">
    <property type="nucleotide sequence ID" value="NZ_PDOD01000007.1"/>
</dbReference>
<dbReference type="SMART" id="SM00332">
    <property type="entry name" value="PP2Cc"/>
    <property type="match status" value="1"/>
</dbReference>
<keyword evidence="2" id="KW-0812">Transmembrane</keyword>
<dbReference type="PANTHER" id="PTHR43156">
    <property type="entry name" value="STAGE II SPORULATION PROTEIN E-RELATED"/>
    <property type="match status" value="1"/>
</dbReference>
<name>A0A323T6M8_9BACI</name>
<comment type="caution">
    <text evidence="4">The sequence shown here is derived from an EMBL/GenBank/DDBJ whole genome shotgun (WGS) entry which is preliminary data.</text>
</comment>
<organism evidence="4 5">
    <name type="scientific">Salipaludibacillus keqinensis</name>
    <dbReference type="NCBI Taxonomy" id="2045207"/>
    <lineage>
        <taxon>Bacteria</taxon>
        <taxon>Bacillati</taxon>
        <taxon>Bacillota</taxon>
        <taxon>Bacilli</taxon>
        <taxon>Bacillales</taxon>
        <taxon>Bacillaceae</taxon>
    </lineage>
</organism>
<feature type="transmembrane region" description="Helical" evidence="2">
    <location>
        <begin position="91"/>
        <end position="118"/>
    </location>
</feature>
<dbReference type="InterPro" id="IPR036457">
    <property type="entry name" value="PPM-type-like_dom_sf"/>
</dbReference>
<dbReference type="OrthoDB" id="9763774at2"/>
<feature type="transmembrane region" description="Helical" evidence="2">
    <location>
        <begin position="130"/>
        <end position="150"/>
    </location>
</feature>
<feature type="transmembrane region" description="Helical" evidence="2">
    <location>
        <begin position="229"/>
        <end position="262"/>
    </location>
</feature>
<evidence type="ECO:0000259" key="3">
    <source>
        <dbReference type="PROSITE" id="PS51746"/>
    </source>
</evidence>
<feature type="transmembrane region" description="Helical" evidence="2">
    <location>
        <begin position="48"/>
        <end position="79"/>
    </location>
</feature>
<proteinExistence type="predicted"/>
<feature type="transmembrane region" description="Helical" evidence="2">
    <location>
        <begin position="156"/>
        <end position="177"/>
    </location>
</feature>
<dbReference type="InterPro" id="IPR045768">
    <property type="entry name" value="SpoIIE_N"/>
</dbReference>
<dbReference type="SMART" id="SM00331">
    <property type="entry name" value="PP2C_SIG"/>
    <property type="match status" value="1"/>
</dbReference>
<protein>
    <submittedName>
        <fullName evidence="4">Stage II sporulation protein E</fullName>
    </submittedName>
</protein>
<dbReference type="GO" id="GO:0004722">
    <property type="term" value="F:protein serine/threonine phosphatase activity"/>
    <property type="evidence" value="ECO:0007669"/>
    <property type="project" value="InterPro"/>
</dbReference>
<evidence type="ECO:0000256" key="2">
    <source>
        <dbReference type="SAM" id="Phobius"/>
    </source>
</evidence>
<feature type="transmembrane region" description="Helical" evidence="2">
    <location>
        <begin position="197"/>
        <end position="217"/>
    </location>
</feature>
<dbReference type="Pfam" id="PF07228">
    <property type="entry name" value="SpoIIE"/>
    <property type="match status" value="1"/>
</dbReference>
<dbReference type="Gene3D" id="3.60.40.10">
    <property type="entry name" value="PPM-type phosphatase domain"/>
    <property type="match status" value="1"/>
</dbReference>
<dbReference type="InterPro" id="IPR014221">
    <property type="entry name" value="SpoII_E"/>
</dbReference>
<keyword evidence="1" id="KW-0378">Hydrolase</keyword>
<dbReference type="NCBIfam" id="TIGR02865">
    <property type="entry name" value="spore_II_E"/>
    <property type="match status" value="1"/>
</dbReference>
<evidence type="ECO:0000256" key="1">
    <source>
        <dbReference type="ARBA" id="ARBA00022801"/>
    </source>
</evidence>
<dbReference type="Pfam" id="PF19732">
    <property type="entry name" value="SpoIIE_N"/>
    <property type="match status" value="1"/>
</dbReference>
<gene>
    <name evidence="4" type="primary">spoIIE</name>
    <name evidence="4" type="ORF">CR194_19720</name>
</gene>
<dbReference type="PANTHER" id="PTHR43156:SF2">
    <property type="entry name" value="STAGE II SPORULATION PROTEIN E"/>
    <property type="match status" value="1"/>
</dbReference>
<accession>A0A323T6M8</accession>
<dbReference type="AlphaFoldDB" id="A0A323T6M8"/>
<dbReference type="InterPro" id="IPR052016">
    <property type="entry name" value="Bact_Sigma-Reg"/>
</dbReference>
<keyword evidence="5" id="KW-1185">Reference proteome</keyword>
<feature type="domain" description="PPM-type phosphatase" evidence="3">
    <location>
        <begin position="597"/>
        <end position="807"/>
    </location>
</feature>
<keyword evidence="2" id="KW-0472">Membrane</keyword>
<reference evidence="4 5" key="1">
    <citation type="submission" date="2017-10" db="EMBL/GenBank/DDBJ databases">
        <title>Bacillus sp. nov., a halophilic bacterium isolated from a Keqin Lake.</title>
        <authorList>
            <person name="Wang H."/>
        </authorList>
    </citation>
    <scope>NUCLEOTIDE SEQUENCE [LARGE SCALE GENOMIC DNA]</scope>
    <source>
        <strain evidence="4 5">KQ-12</strain>
    </source>
</reference>